<accession>A0A9N9CK13</accession>
<organism evidence="2 3">
    <name type="scientific">Dentiscutata erythropus</name>
    <dbReference type="NCBI Taxonomy" id="1348616"/>
    <lineage>
        <taxon>Eukaryota</taxon>
        <taxon>Fungi</taxon>
        <taxon>Fungi incertae sedis</taxon>
        <taxon>Mucoromycota</taxon>
        <taxon>Glomeromycotina</taxon>
        <taxon>Glomeromycetes</taxon>
        <taxon>Diversisporales</taxon>
        <taxon>Gigasporaceae</taxon>
        <taxon>Dentiscutata</taxon>
    </lineage>
</organism>
<dbReference type="Proteomes" id="UP000789405">
    <property type="component" value="Unassembled WGS sequence"/>
</dbReference>
<evidence type="ECO:0000313" key="2">
    <source>
        <dbReference type="EMBL" id="CAG8604232.1"/>
    </source>
</evidence>
<protein>
    <submittedName>
        <fullName evidence="2">7963_t:CDS:1</fullName>
    </submittedName>
</protein>
<dbReference type="Pfam" id="PF03184">
    <property type="entry name" value="DDE_1"/>
    <property type="match status" value="1"/>
</dbReference>
<reference evidence="2" key="1">
    <citation type="submission" date="2021-06" db="EMBL/GenBank/DDBJ databases">
        <authorList>
            <person name="Kallberg Y."/>
            <person name="Tangrot J."/>
            <person name="Rosling A."/>
        </authorList>
    </citation>
    <scope>NUCLEOTIDE SEQUENCE</scope>
    <source>
        <strain evidence="2">MA453B</strain>
    </source>
</reference>
<dbReference type="OrthoDB" id="162969at2759"/>
<dbReference type="GO" id="GO:0003676">
    <property type="term" value="F:nucleic acid binding"/>
    <property type="evidence" value="ECO:0007669"/>
    <property type="project" value="InterPro"/>
</dbReference>
<sequence>MPKKTTLIDQQKHELCVYACDNKKTQSQYVEWIENKWNLKYQTILTDALLVEKAKVLADSLGIPQNALSFSPSWLYKLEPDYILATQHLSGCKRSKERLSIALCANVNGSHKLNSFIIGKYKKLRCFKNINVIFKLDITRSRKWMMRRRFKNGCVKAIHFTIQGSLEDFHQTTDSIINEIANALESLGLPDPINVEKYIAIPEENIVYEVLPNNQVIMELVETFRMDNPIDADSEDADNSLEIPIVSADMATASLKTMLTFLLQQDNTEKYINYVKKIKNFIKKIKVGHMRQSKID</sequence>
<proteinExistence type="predicted"/>
<gene>
    <name evidence="2" type="ORF">DERYTH_LOCUS7804</name>
</gene>
<evidence type="ECO:0000259" key="1">
    <source>
        <dbReference type="Pfam" id="PF03184"/>
    </source>
</evidence>
<dbReference type="EMBL" id="CAJVPY010003871">
    <property type="protein sequence ID" value="CAG8604232.1"/>
    <property type="molecule type" value="Genomic_DNA"/>
</dbReference>
<feature type="domain" description="DDE-1" evidence="1">
    <location>
        <begin position="96"/>
        <end position="130"/>
    </location>
</feature>
<dbReference type="InterPro" id="IPR004875">
    <property type="entry name" value="DDE_SF_endonuclease_dom"/>
</dbReference>
<name>A0A9N9CK13_9GLOM</name>
<comment type="caution">
    <text evidence="2">The sequence shown here is derived from an EMBL/GenBank/DDBJ whole genome shotgun (WGS) entry which is preliminary data.</text>
</comment>
<keyword evidence="3" id="KW-1185">Reference proteome</keyword>
<evidence type="ECO:0000313" key="3">
    <source>
        <dbReference type="Proteomes" id="UP000789405"/>
    </source>
</evidence>
<dbReference type="AlphaFoldDB" id="A0A9N9CK13"/>